<organism evidence="2">
    <name type="scientific">mine drainage metagenome</name>
    <dbReference type="NCBI Taxonomy" id="410659"/>
    <lineage>
        <taxon>unclassified sequences</taxon>
        <taxon>metagenomes</taxon>
        <taxon>ecological metagenomes</taxon>
    </lineage>
</organism>
<gene>
    <name evidence="2" type="ORF">GALL_551600</name>
</gene>
<dbReference type="CDD" id="cd14797">
    <property type="entry name" value="DUF302"/>
    <property type="match status" value="1"/>
</dbReference>
<proteinExistence type="predicted"/>
<evidence type="ECO:0000259" key="1">
    <source>
        <dbReference type="Pfam" id="PF03625"/>
    </source>
</evidence>
<dbReference type="InterPro" id="IPR005180">
    <property type="entry name" value="DUF302"/>
</dbReference>
<dbReference type="Gene3D" id="3.30.310.70">
    <property type="entry name" value="TT1751-like domain"/>
    <property type="match status" value="1"/>
</dbReference>
<sequence length="158" mass="17664">MRRMIQSTIVILGLLVSGLVQAAHQPMIKETSPYSVNETMDRLVSELNKRHIHIFARIDYQANARDVGVNIRPETLLIFSKLSHSTPLVKEAPMFGVYLPMRVLAWQDANGQVWIGYNDITKAAPQYDLDPFDPMIQVMSDGLALLCDIATGRKAATP</sequence>
<accession>A0A1J5PDJ1</accession>
<feature type="domain" description="DUF302" evidence="1">
    <location>
        <begin position="58"/>
        <end position="119"/>
    </location>
</feature>
<dbReference type="Pfam" id="PF03625">
    <property type="entry name" value="DUF302"/>
    <property type="match status" value="1"/>
</dbReference>
<dbReference type="PANTHER" id="PTHR38342">
    <property type="entry name" value="SLR5037 PROTEIN"/>
    <property type="match status" value="1"/>
</dbReference>
<comment type="caution">
    <text evidence="2">The sequence shown here is derived from an EMBL/GenBank/DDBJ whole genome shotgun (WGS) entry which is preliminary data.</text>
</comment>
<name>A0A1J5PDJ1_9ZZZZ</name>
<dbReference type="SUPFAM" id="SSF103247">
    <property type="entry name" value="TT1751-like"/>
    <property type="match status" value="1"/>
</dbReference>
<protein>
    <recommendedName>
        <fullName evidence="1">DUF302 domain-containing protein</fullName>
    </recommendedName>
</protein>
<dbReference type="EMBL" id="MLJW01009127">
    <property type="protein sequence ID" value="OIQ63299.1"/>
    <property type="molecule type" value="Genomic_DNA"/>
</dbReference>
<dbReference type="PANTHER" id="PTHR38342:SF2">
    <property type="entry name" value="INNER MEMBRANE OR EXPORTED"/>
    <property type="match status" value="1"/>
</dbReference>
<evidence type="ECO:0000313" key="2">
    <source>
        <dbReference type="EMBL" id="OIQ63299.1"/>
    </source>
</evidence>
<reference evidence="2" key="1">
    <citation type="submission" date="2016-10" db="EMBL/GenBank/DDBJ databases">
        <title>Sequence of Gallionella enrichment culture.</title>
        <authorList>
            <person name="Poehlein A."/>
            <person name="Muehling M."/>
            <person name="Daniel R."/>
        </authorList>
    </citation>
    <scope>NUCLEOTIDE SEQUENCE</scope>
</reference>
<dbReference type="AlphaFoldDB" id="A0A1J5PDJ1"/>
<dbReference type="InterPro" id="IPR035923">
    <property type="entry name" value="TT1751-like_sf"/>
</dbReference>